<dbReference type="SUPFAM" id="SSF53474">
    <property type="entry name" value="alpha/beta-Hydrolases"/>
    <property type="match status" value="1"/>
</dbReference>
<evidence type="ECO:0000259" key="1">
    <source>
        <dbReference type="Pfam" id="PF12697"/>
    </source>
</evidence>
<accession>A0A845B9R4</accession>
<evidence type="ECO:0000313" key="3">
    <source>
        <dbReference type="Proteomes" id="UP000460715"/>
    </source>
</evidence>
<reference evidence="2 3" key="1">
    <citation type="submission" date="2019-03" db="EMBL/GenBank/DDBJ databases">
        <title>Roseomonas sp. a novel Roseomonas species isolated from Sea whip Gorgonian.</title>
        <authorList>
            <person name="Li F."/>
            <person name="Pan X."/>
            <person name="Huang S."/>
            <person name="Li Z."/>
            <person name="Meng B."/>
        </authorList>
    </citation>
    <scope>NUCLEOTIDE SEQUENCE [LARGE SCALE GENOMIC DNA]</scope>
    <source>
        <strain evidence="2 3">M0104</strain>
    </source>
</reference>
<evidence type="ECO:0000313" key="2">
    <source>
        <dbReference type="EMBL" id="MXP62097.1"/>
    </source>
</evidence>
<dbReference type="PANTHER" id="PTHR43798:SF33">
    <property type="entry name" value="HYDROLASE, PUTATIVE (AFU_ORTHOLOGUE AFUA_2G14860)-RELATED"/>
    <property type="match status" value="1"/>
</dbReference>
<dbReference type="EMBL" id="SNVJ01000001">
    <property type="protein sequence ID" value="MXP62097.1"/>
    <property type="molecule type" value="Genomic_DNA"/>
</dbReference>
<dbReference type="GO" id="GO:0016787">
    <property type="term" value="F:hydrolase activity"/>
    <property type="evidence" value="ECO:0007669"/>
    <property type="project" value="UniProtKB-KW"/>
</dbReference>
<dbReference type="PANTHER" id="PTHR43798">
    <property type="entry name" value="MONOACYLGLYCEROL LIPASE"/>
    <property type="match status" value="1"/>
</dbReference>
<sequence length="295" mass="31514">MLDRDETRLASTWQGTMGEVPPLVARLEAEARRVETPCGKGNMAWRLWGEGPPLVLLHGGAGSWRHWARNIGALARGRLVLAADLPGLGDSDLPPPPTTPEGVTQVLSAGLDALLGPGTRFDLMGFSFGAVLSGGLAALRDRDLRSLTLVGAGGLGLPRPPVVLEKIRDKQGEERAAAHRANLARLMLADPARIDATALAIQSWNSDHTRINSRSFMPATWLRDTLPGVTAPLNVIYGERDAIAYPQLESRFALIRGIRPDARCRAIPGAGHWVAYEAADAFNRAAAEMLPPGAG</sequence>
<proteinExistence type="predicted"/>
<dbReference type="InterPro" id="IPR000073">
    <property type="entry name" value="AB_hydrolase_1"/>
</dbReference>
<dbReference type="Gene3D" id="3.40.50.1820">
    <property type="entry name" value="alpha/beta hydrolase"/>
    <property type="match status" value="1"/>
</dbReference>
<feature type="domain" description="AB hydrolase-1" evidence="1">
    <location>
        <begin position="54"/>
        <end position="285"/>
    </location>
</feature>
<dbReference type="InterPro" id="IPR050266">
    <property type="entry name" value="AB_hydrolase_sf"/>
</dbReference>
<name>A0A845B9R4_9PROT</name>
<dbReference type="InterPro" id="IPR029058">
    <property type="entry name" value="AB_hydrolase_fold"/>
</dbReference>
<keyword evidence="3" id="KW-1185">Reference proteome</keyword>
<gene>
    <name evidence="2" type="ORF">E0493_01860</name>
</gene>
<dbReference type="Pfam" id="PF12697">
    <property type="entry name" value="Abhydrolase_6"/>
    <property type="match status" value="1"/>
</dbReference>
<dbReference type="GO" id="GO:0016020">
    <property type="term" value="C:membrane"/>
    <property type="evidence" value="ECO:0007669"/>
    <property type="project" value="TreeGrafter"/>
</dbReference>
<organism evidence="2 3">
    <name type="scientific">Teichococcus coralli</name>
    <dbReference type="NCBI Taxonomy" id="2545983"/>
    <lineage>
        <taxon>Bacteria</taxon>
        <taxon>Pseudomonadati</taxon>
        <taxon>Pseudomonadota</taxon>
        <taxon>Alphaproteobacteria</taxon>
        <taxon>Acetobacterales</taxon>
        <taxon>Roseomonadaceae</taxon>
        <taxon>Roseomonas</taxon>
    </lineage>
</organism>
<keyword evidence="2" id="KW-0378">Hydrolase</keyword>
<protein>
    <submittedName>
        <fullName evidence="2">Alpha/beta fold hydrolase</fullName>
    </submittedName>
</protein>
<comment type="caution">
    <text evidence="2">The sequence shown here is derived from an EMBL/GenBank/DDBJ whole genome shotgun (WGS) entry which is preliminary data.</text>
</comment>
<dbReference type="AlphaFoldDB" id="A0A845B9R4"/>
<dbReference type="Proteomes" id="UP000460715">
    <property type="component" value="Unassembled WGS sequence"/>
</dbReference>